<dbReference type="InterPro" id="IPR013580">
    <property type="entry name" value="LI-POR_suB-like_C"/>
</dbReference>
<dbReference type="GO" id="GO:0015995">
    <property type="term" value="P:chlorophyll biosynthetic process"/>
    <property type="evidence" value="ECO:0007669"/>
    <property type="project" value="InterPro"/>
</dbReference>
<evidence type="ECO:0000313" key="2">
    <source>
        <dbReference type="EMBL" id="VAX15922.1"/>
    </source>
</evidence>
<dbReference type="Gene3D" id="1.10.8.550">
    <property type="entry name" value="Proto-chlorophyllide reductase 57 kD subunit B"/>
    <property type="match status" value="1"/>
</dbReference>
<sequence>MSDEITWTDEAEKNLEKVPPFVRDFAKTMIEDFVKDQGATEVTAELMKQARAKFGM</sequence>
<dbReference type="EMBL" id="UOGA01000050">
    <property type="protein sequence ID" value="VAX15922.1"/>
    <property type="molecule type" value="Genomic_DNA"/>
</dbReference>
<dbReference type="InterPro" id="IPR042298">
    <property type="entry name" value="P-CP_red_C"/>
</dbReference>
<dbReference type="Pfam" id="PF08369">
    <property type="entry name" value="PCP_red"/>
    <property type="match status" value="1"/>
</dbReference>
<reference evidence="2" key="1">
    <citation type="submission" date="2018-06" db="EMBL/GenBank/DDBJ databases">
        <authorList>
            <person name="Zhirakovskaya E."/>
        </authorList>
    </citation>
    <scope>NUCLEOTIDE SEQUENCE</scope>
</reference>
<feature type="domain" description="Light-independent protochlorophyllide reductase subunit B-like C-terminal" evidence="1">
    <location>
        <begin position="7"/>
        <end position="51"/>
    </location>
</feature>
<evidence type="ECO:0000259" key="1">
    <source>
        <dbReference type="Pfam" id="PF08369"/>
    </source>
</evidence>
<dbReference type="GO" id="GO:0015979">
    <property type="term" value="P:photosynthesis"/>
    <property type="evidence" value="ECO:0007669"/>
    <property type="project" value="InterPro"/>
</dbReference>
<accession>A0A3B1BIJ4</accession>
<protein>
    <recommendedName>
        <fullName evidence="1">Light-independent protochlorophyllide reductase subunit B-like C-terminal domain-containing protein</fullName>
    </recommendedName>
</protein>
<dbReference type="GO" id="GO:0016491">
    <property type="term" value="F:oxidoreductase activity"/>
    <property type="evidence" value="ECO:0007669"/>
    <property type="project" value="InterPro"/>
</dbReference>
<organism evidence="2">
    <name type="scientific">hydrothermal vent metagenome</name>
    <dbReference type="NCBI Taxonomy" id="652676"/>
    <lineage>
        <taxon>unclassified sequences</taxon>
        <taxon>metagenomes</taxon>
        <taxon>ecological metagenomes</taxon>
    </lineage>
</organism>
<proteinExistence type="predicted"/>
<dbReference type="AlphaFoldDB" id="A0A3B1BIJ4"/>
<name>A0A3B1BIJ4_9ZZZZ</name>
<gene>
    <name evidence="2" type="ORF">MNBD_NITROSPINAE04-1198</name>
</gene>